<proteinExistence type="predicted"/>
<keyword evidence="2" id="KW-1185">Reference proteome</keyword>
<gene>
    <name evidence="1" type="ORF">C482_01440</name>
</gene>
<evidence type="ECO:0000313" key="1">
    <source>
        <dbReference type="EMBL" id="ELZ06442.1"/>
    </source>
</evidence>
<evidence type="ECO:0000313" key="2">
    <source>
        <dbReference type="Proteomes" id="UP000011693"/>
    </source>
</evidence>
<dbReference type="AlphaFoldDB" id="M0B7F7"/>
<sequence length="135" mass="15680">MHEATRTSHQIENQYSMDDADLPPEWAVHTARVYTPAESERERQYHLYDHSTNDLRLKVAPASLDGDDQPGYALTVTSYPELECSERQRVRTVLTFERCDELARRFMLLFSARYDGAGSLERAREYAAVRTQSHR</sequence>
<reference evidence="1 2" key="1">
    <citation type="journal article" date="2014" name="PLoS Genet.">
        <title>Phylogenetically driven sequencing of extremely halophilic archaea reveals strategies for static and dynamic osmo-response.</title>
        <authorList>
            <person name="Becker E.A."/>
            <person name="Seitzer P.M."/>
            <person name="Tritt A."/>
            <person name="Larsen D."/>
            <person name="Krusor M."/>
            <person name="Yao A.I."/>
            <person name="Wu D."/>
            <person name="Madern D."/>
            <person name="Eisen J.A."/>
            <person name="Darling A.E."/>
            <person name="Facciotti M.T."/>
        </authorList>
    </citation>
    <scope>NUCLEOTIDE SEQUENCE [LARGE SCALE GENOMIC DNA]</scope>
    <source>
        <strain evidence="1 2">JCM 10990</strain>
    </source>
</reference>
<dbReference type="EMBL" id="AOIN01000008">
    <property type="protein sequence ID" value="ELZ06442.1"/>
    <property type="molecule type" value="Genomic_DNA"/>
</dbReference>
<dbReference type="PATRIC" id="fig|1227492.4.peg.280"/>
<organism evidence="1 2">
    <name type="scientific">Natrialba chahannaoensis JCM 10990</name>
    <dbReference type="NCBI Taxonomy" id="1227492"/>
    <lineage>
        <taxon>Archaea</taxon>
        <taxon>Methanobacteriati</taxon>
        <taxon>Methanobacteriota</taxon>
        <taxon>Stenosarchaea group</taxon>
        <taxon>Halobacteria</taxon>
        <taxon>Halobacteriales</taxon>
        <taxon>Natrialbaceae</taxon>
        <taxon>Natrialba</taxon>
    </lineage>
</organism>
<dbReference type="Proteomes" id="UP000011693">
    <property type="component" value="Unassembled WGS sequence"/>
</dbReference>
<name>M0B7F7_9EURY</name>
<accession>M0B7F7</accession>
<comment type="caution">
    <text evidence="1">The sequence shown here is derived from an EMBL/GenBank/DDBJ whole genome shotgun (WGS) entry which is preliminary data.</text>
</comment>
<protein>
    <submittedName>
        <fullName evidence="1">Uncharacterized protein</fullName>
    </submittedName>
</protein>
<dbReference type="STRING" id="1227492.C482_01440"/>